<dbReference type="GO" id="GO:0019843">
    <property type="term" value="F:rRNA binding"/>
    <property type="evidence" value="ECO:0007669"/>
    <property type="project" value="UniProtKB-UniRule"/>
</dbReference>
<evidence type="ECO:0000256" key="2">
    <source>
        <dbReference type="ARBA" id="ARBA00022730"/>
    </source>
</evidence>
<evidence type="ECO:0000256" key="4">
    <source>
        <dbReference type="ARBA" id="ARBA00022980"/>
    </source>
</evidence>
<dbReference type="HAMAP" id="MF_01345_B">
    <property type="entry name" value="Ribosomal_uS17_B"/>
    <property type="match status" value="1"/>
</dbReference>
<reference evidence="8 9" key="1">
    <citation type="submission" date="2019-11" db="EMBL/GenBank/DDBJ databases">
        <title>Comparative genomics of hydrocarbon-degrading Desulfosarcina strains.</title>
        <authorList>
            <person name="Watanabe M."/>
            <person name="Kojima H."/>
            <person name="Fukui M."/>
        </authorList>
    </citation>
    <scope>NUCLEOTIDE SEQUENCE [LARGE SCALE GENOMIC DNA]</scope>
    <source>
        <strain evidence="8 9">PL12</strain>
    </source>
</reference>
<comment type="subunit">
    <text evidence="6">Part of the 30S ribosomal subunit.</text>
</comment>
<keyword evidence="5 6" id="KW-0687">Ribonucleoprotein</keyword>
<dbReference type="InterPro" id="IPR000266">
    <property type="entry name" value="Ribosomal_uS17"/>
</dbReference>
<dbReference type="RefSeq" id="WP_155316391.1">
    <property type="nucleotide sequence ID" value="NZ_AP021874.1"/>
</dbReference>
<dbReference type="Proteomes" id="UP000427906">
    <property type="component" value="Chromosome"/>
</dbReference>
<evidence type="ECO:0000313" key="9">
    <source>
        <dbReference type="Proteomes" id="UP000427906"/>
    </source>
</evidence>
<keyword evidence="2 6" id="KW-0699">rRNA-binding</keyword>
<dbReference type="EMBL" id="AP021874">
    <property type="protein sequence ID" value="BBO68204.1"/>
    <property type="molecule type" value="Genomic_DNA"/>
</dbReference>
<evidence type="ECO:0000256" key="1">
    <source>
        <dbReference type="ARBA" id="ARBA00010254"/>
    </source>
</evidence>
<proteinExistence type="inferred from homology"/>
<evidence type="ECO:0000256" key="3">
    <source>
        <dbReference type="ARBA" id="ARBA00022884"/>
    </source>
</evidence>
<comment type="function">
    <text evidence="6">One of the primary rRNA binding proteins, it binds specifically to the 5'-end of 16S ribosomal RNA.</text>
</comment>
<evidence type="ECO:0000256" key="6">
    <source>
        <dbReference type="HAMAP-Rule" id="MF_01345"/>
    </source>
</evidence>
<dbReference type="SUPFAM" id="SSF50249">
    <property type="entry name" value="Nucleic acid-binding proteins"/>
    <property type="match status" value="1"/>
</dbReference>
<dbReference type="PRINTS" id="PR00973">
    <property type="entry name" value="RIBOSOMALS17"/>
</dbReference>
<dbReference type="PROSITE" id="PS00056">
    <property type="entry name" value="RIBOSOMAL_S17"/>
    <property type="match status" value="1"/>
</dbReference>
<dbReference type="GO" id="GO:0003735">
    <property type="term" value="F:structural constituent of ribosome"/>
    <property type="evidence" value="ECO:0007669"/>
    <property type="project" value="UniProtKB-UniRule"/>
</dbReference>
<dbReference type="PANTHER" id="PTHR10744">
    <property type="entry name" value="40S RIBOSOMAL PROTEIN S11 FAMILY MEMBER"/>
    <property type="match status" value="1"/>
</dbReference>
<dbReference type="NCBIfam" id="NF004123">
    <property type="entry name" value="PRK05610.1"/>
    <property type="match status" value="1"/>
</dbReference>
<dbReference type="NCBIfam" id="TIGR03635">
    <property type="entry name" value="uS17_bact"/>
    <property type="match status" value="1"/>
</dbReference>
<dbReference type="CDD" id="cd00364">
    <property type="entry name" value="Ribosomal_uS17"/>
    <property type="match status" value="1"/>
</dbReference>
<dbReference type="Pfam" id="PF00366">
    <property type="entry name" value="Ribosomal_S17"/>
    <property type="match status" value="1"/>
</dbReference>
<keyword evidence="4 6" id="KW-0689">Ribosomal protein</keyword>
<gene>
    <name evidence="6 8" type="primary">rpsQ</name>
    <name evidence="8" type="ORF">DSCA_21340</name>
</gene>
<organism evidence="8 9">
    <name type="scientific">Desulfosarcina alkanivorans</name>
    <dbReference type="NCBI Taxonomy" id="571177"/>
    <lineage>
        <taxon>Bacteria</taxon>
        <taxon>Pseudomonadati</taxon>
        <taxon>Thermodesulfobacteriota</taxon>
        <taxon>Desulfobacteria</taxon>
        <taxon>Desulfobacterales</taxon>
        <taxon>Desulfosarcinaceae</taxon>
        <taxon>Desulfosarcina</taxon>
    </lineage>
</organism>
<name>A0A5K7YPB9_9BACT</name>
<dbReference type="PANTHER" id="PTHR10744:SF1">
    <property type="entry name" value="SMALL RIBOSOMAL SUBUNIT PROTEIN US17M"/>
    <property type="match status" value="1"/>
</dbReference>
<dbReference type="InterPro" id="IPR019984">
    <property type="entry name" value="Ribosomal_uS17_bact/chlr"/>
</dbReference>
<dbReference type="Gene3D" id="2.40.50.140">
    <property type="entry name" value="Nucleic acid-binding proteins"/>
    <property type="match status" value="1"/>
</dbReference>
<keyword evidence="3 6" id="KW-0694">RNA-binding</keyword>
<dbReference type="OrthoDB" id="9811714at2"/>
<dbReference type="GO" id="GO:0006412">
    <property type="term" value="P:translation"/>
    <property type="evidence" value="ECO:0007669"/>
    <property type="project" value="UniProtKB-UniRule"/>
</dbReference>
<evidence type="ECO:0000256" key="7">
    <source>
        <dbReference type="RuleBase" id="RU003872"/>
    </source>
</evidence>
<comment type="similarity">
    <text evidence="1 6 7">Belongs to the universal ribosomal protein uS17 family.</text>
</comment>
<evidence type="ECO:0000256" key="5">
    <source>
        <dbReference type="ARBA" id="ARBA00023274"/>
    </source>
</evidence>
<dbReference type="KEGG" id="dalk:DSCA_21340"/>
<sequence length="85" mass="9976">MKNRGIRRQLTGTVVSDKMDKTAVVQVERLVKHPLYKKYIRRRNKFAAHDKDNSCNIGDKVLITESRPISKLKRWRVTEIIEKAV</sequence>
<protein>
    <recommendedName>
        <fullName evidence="6">Small ribosomal subunit protein uS17</fullName>
    </recommendedName>
</protein>
<keyword evidence="9" id="KW-1185">Reference proteome</keyword>
<accession>A0A5K7YPB9</accession>
<dbReference type="GO" id="GO:0022627">
    <property type="term" value="C:cytosolic small ribosomal subunit"/>
    <property type="evidence" value="ECO:0007669"/>
    <property type="project" value="UniProtKB-UniRule"/>
</dbReference>
<dbReference type="InterPro" id="IPR012340">
    <property type="entry name" value="NA-bd_OB-fold"/>
</dbReference>
<dbReference type="AlphaFoldDB" id="A0A5K7YPB9"/>
<dbReference type="InterPro" id="IPR019979">
    <property type="entry name" value="Ribosomal_uS17_CS"/>
</dbReference>
<evidence type="ECO:0000313" key="8">
    <source>
        <dbReference type="EMBL" id="BBO68204.1"/>
    </source>
</evidence>